<keyword evidence="2" id="KW-1133">Transmembrane helix</keyword>
<keyword evidence="2" id="KW-0812">Transmembrane</keyword>
<keyword evidence="4" id="KW-1185">Reference proteome</keyword>
<dbReference type="Proteomes" id="UP000073816">
    <property type="component" value="Chromosome"/>
</dbReference>
<accession>A0A142ENA9</accession>
<dbReference type="STRING" id="1727163.AO498_09300"/>
<organism evidence="3 4">
    <name type="scientific">Algoriphagus sanaruensis</name>
    <dbReference type="NCBI Taxonomy" id="1727163"/>
    <lineage>
        <taxon>Bacteria</taxon>
        <taxon>Pseudomonadati</taxon>
        <taxon>Bacteroidota</taxon>
        <taxon>Cytophagia</taxon>
        <taxon>Cytophagales</taxon>
        <taxon>Cyclobacteriaceae</taxon>
        <taxon>Algoriphagus</taxon>
    </lineage>
</organism>
<evidence type="ECO:0000313" key="3">
    <source>
        <dbReference type="EMBL" id="AMQ56614.1"/>
    </source>
</evidence>
<dbReference type="AlphaFoldDB" id="A0A142ENA9"/>
<keyword evidence="2" id="KW-0472">Membrane</keyword>
<reference evidence="4" key="1">
    <citation type="submission" date="2015-09" db="EMBL/GenBank/DDBJ databases">
        <title>Complete sequence of Algoriphagus sp. M8-2.</title>
        <authorList>
            <person name="Shintani M."/>
        </authorList>
    </citation>
    <scope>NUCLEOTIDE SEQUENCE [LARGE SCALE GENOMIC DNA]</scope>
    <source>
        <strain evidence="4">M8-2</strain>
    </source>
</reference>
<evidence type="ECO:0000256" key="1">
    <source>
        <dbReference type="SAM" id="MobiDB-lite"/>
    </source>
</evidence>
<feature type="transmembrane region" description="Helical" evidence="2">
    <location>
        <begin position="6"/>
        <end position="23"/>
    </location>
</feature>
<name>A0A142ENA9_9BACT</name>
<dbReference type="KEGG" id="alm:AO498_09300"/>
<proteinExistence type="predicted"/>
<evidence type="ECO:0000313" key="4">
    <source>
        <dbReference type="Proteomes" id="UP000073816"/>
    </source>
</evidence>
<feature type="compositionally biased region" description="Basic and acidic residues" evidence="1">
    <location>
        <begin position="168"/>
        <end position="179"/>
    </location>
</feature>
<dbReference type="PATRIC" id="fig|1727163.4.peg.1943"/>
<sequence length="194" mass="21777">MNLTKVLSLVFFAIAAFLGYLLWKGVNDVVEEEKRIALLEAATIEKLEMLRDAQLAFQASNGRYSGTWDSLKTFIETGQIWIVERKETTKLLEYGAEEITVTIDTLGSVAVMDSLFNTRKYPDFNIALLPVVPGTGGKQFEFFANKIEKTGGYMVSVFEIRDPAPVNPERRLNNNEKALRVGSRTDASTEGNWK</sequence>
<feature type="compositionally biased region" description="Polar residues" evidence="1">
    <location>
        <begin position="185"/>
        <end position="194"/>
    </location>
</feature>
<dbReference type="OrthoDB" id="1466422at2"/>
<dbReference type="RefSeq" id="WP_067546442.1">
    <property type="nucleotide sequence ID" value="NZ_CP012836.1"/>
</dbReference>
<reference evidence="3 4" key="2">
    <citation type="journal article" date="2016" name="Genome Announc.">
        <title>Complete Genome Sequence of Algoriphagus sp. Strain M8-2, Isolated from a Brackish Lake.</title>
        <authorList>
            <person name="Muraguchi Y."/>
            <person name="Kushimoto K."/>
            <person name="Ohtsubo Y."/>
            <person name="Suzuki T."/>
            <person name="Dohra H."/>
            <person name="Kimbara K."/>
            <person name="Shintani M."/>
        </authorList>
    </citation>
    <scope>NUCLEOTIDE SEQUENCE [LARGE SCALE GENOMIC DNA]</scope>
    <source>
        <strain evidence="3 4">M8-2</strain>
    </source>
</reference>
<dbReference type="EMBL" id="CP012836">
    <property type="protein sequence ID" value="AMQ56614.1"/>
    <property type="molecule type" value="Genomic_DNA"/>
</dbReference>
<feature type="region of interest" description="Disordered" evidence="1">
    <location>
        <begin position="168"/>
        <end position="194"/>
    </location>
</feature>
<protein>
    <submittedName>
        <fullName evidence="3">Uncharacterized protein</fullName>
    </submittedName>
</protein>
<gene>
    <name evidence="3" type="ORF">AO498_09300</name>
</gene>
<evidence type="ECO:0000256" key="2">
    <source>
        <dbReference type="SAM" id="Phobius"/>
    </source>
</evidence>